<dbReference type="PANTHER" id="PTHR33361:SF2">
    <property type="entry name" value="DUF885 DOMAIN-CONTAINING PROTEIN"/>
    <property type="match status" value="1"/>
</dbReference>
<proteinExistence type="predicted"/>
<accession>A0A9W3B698</accession>
<dbReference type="OMA" id="LEANACH"/>
<organism evidence="1 2">
    <name type="scientific">Biomphalaria glabrata</name>
    <name type="common">Bloodfluke planorb</name>
    <name type="synonym">Freshwater snail</name>
    <dbReference type="NCBI Taxonomy" id="6526"/>
    <lineage>
        <taxon>Eukaryota</taxon>
        <taxon>Metazoa</taxon>
        <taxon>Spiralia</taxon>
        <taxon>Lophotrochozoa</taxon>
        <taxon>Mollusca</taxon>
        <taxon>Gastropoda</taxon>
        <taxon>Heterobranchia</taxon>
        <taxon>Euthyneura</taxon>
        <taxon>Panpulmonata</taxon>
        <taxon>Hygrophila</taxon>
        <taxon>Lymnaeoidea</taxon>
        <taxon>Planorbidae</taxon>
        <taxon>Biomphalaria</taxon>
    </lineage>
</organism>
<dbReference type="RefSeq" id="XP_055895002.1">
    <property type="nucleotide sequence ID" value="XM_056039027.1"/>
</dbReference>
<gene>
    <name evidence="2" type="primary">LOC106060627</name>
</gene>
<dbReference type="OrthoDB" id="5959877at2759"/>
<protein>
    <submittedName>
        <fullName evidence="2">Uncharacterized protein LOC106060627 isoform X1</fullName>
    </submittedName>
</protein>
<reference evidence="2" key="1">
    <citation type="submission" date="2025-08" db="UniProtKB">
        <authorList>
            <consortium name="RefSeq"/>
        </authorList>
    </citation>
    <scope>IDENTIFICATION</scope>
</reference>
<dbReference type="AlphaFoldDB" id="A0A9W3B698"/>
<dbReference type="Pfam" id="PF05960">
    <property type="entry name" value="DUF885"/>
    <property type="match status" value="1"/>
</dbReference>
<keyword evidence="1" id="KW-1185">Reference proteome</keyword>
<dbReference type="PANTHER" id="PTHR33361">
    <property type="entry name" value="GLR0591 PROTEIN"/>
    <property type="match status" value="1"/>
</dbReference>
<dbReference type="Proteomes" id="UP001165740">
    <property type="component" value="Chromosome 8"/>
</dbReference>
<sequence length="578" mass="66169">MSDADEAVLSLYKEVWQWKLVESPELASFCGFHAYDDRWDDISEEAYLRREQCIRNFLKKAEGIDVSSCSKDVALNYELLIDDLRLYLKGTQFKSYLMPINFIEGIHNDCNLTISYMKFNTEENFNTYISRLEKLPQRIEQVTQALKRGVQCGVVMSHYSVYRVPSLIDDILNSQPDKLGLLKPFSTEHPLIAPSRLDAFQVQAKHIVTTKVFEALRALKTYLTEEYFKHVRPKEGICCLENGEKWYQQCLDFHLSLSMTPQEVHDVGLKEIARVQEKVLKVGKEENLGETLADIRDTIHTKQGGYFKTSDEVLEFVKDLCFCQIKPKLVDMFYDLPNIPLIIKPVPEFLKNVPAGFYLNGTPDGSREGSYCINTHNPASCFPFQLPALSLHEAEPGHHLQSIYILGSSTLPELRKFAEESKYYLAPGKFALKTAYVEGWGLYAEGLGDEMNMYKNKLDLIGRYSYEVFRAARLVVDTGIHALGWSKEQAVNYLVQNTLASEAGAEKEVERYITWPGQACAYKIGELKIWELRRKAEAKLGAKFNLKEFHHRVLANGSLPLHVLESIIDKYIAEFQES</sequence>
<evidence type="ECO:0000313" key="1">
    <source>
        <dbReference type="Proteomes" id="UP001165740"/>
    </source>
</evidence>
<name>A0A9W3B698_BIOGL</name>
<dbReference type="GeneID" id="106060627"/>
<dbReference type="InterPro" id="IPR010281">
    <property type="entry name" value="DUF885"/>
</dbReference>
<evidence type="ECO:0000313" key="2">
    <source>
        <dbReference type="RefSeq" id="XP_055895002.1"/>
    </source>
</evidence>